<gene>
    <name evidence="1" type="ORF">METZ01_LOCUS251724</name>
</gene>
<organism evidence="1">
    <name type="scientific">marine metagenome</name>
    <dbReference type="NCBI Taxonomy" id="408172"/>
    <lineage>
        <taxon>unclassified sequences</taxon>
        <taxon>metagenomes</taxon>
        <taxon>ecological metagenomes</taxon>
    </lineage>
</organism>
<protein>
    <submittedName>
        <fullName evidence="1">Uncharacterized protein</fullName>
    </submittedName>
</protein>
<reference evidence="1" key="1">
    <citation type="submission" date="2018-05" db="EMBL/GenBank/DDBJ databases">
        <authorList>
            <person name="Lanie J.A."/>
            <person name="Ng W.-L."/>
            <person name="Kazmierczak K.M."/>
            <person name="Andrzejewski T.M."/>
            <person name="Davidsen T.M."/>
            <person name="Wayne K.J."/>
            <person name="Tettelin H."/>
            <person name="Glass J.I."/>
            <person name="Rusch D."/>
            <person name="Podicherti R."/>
            <person name="Tsui H.-C.T."/>
            <person name="Winkler M.E."/>
        </authorList>
    </citation>
    <scope>NUCLEOTIDE SEQUENCE</scope>
</reference>
<dbReference type="AlphaFoldDB" id="A0A382IGU2"/>
<name>A0A382IGU2_9ZZZZ</name>
<evidence type="ECO:0000313" key="1">
    <source>
        <dbReference type="EMBL" id="SVB98870.1"/>
    </source>
</evidence>
<feature type="non-terminal residue" evidence="1">
    <location>
        <position position="1"/>
    </location>
</feature>
<accession>A0A382IGU2</accession>
<dbReference type="Gene3D" id="3.40.190.10">
    <property type="entry name" value="Periplasmic binding protein-like II"/>
    <property type="match status" value="1"/>
</dbReference>
<sequence>SAKQFTNYWRKMVFSGKGKMPQAFADEAALIAFVGATPGALGYATEGAALGDAKAAAID</sequence>
<dbReference type="EMBL" id="UINC01067315">
    <property type="protein sequence ID" value="SVB98870.1"/>
    <property type="molecule type" value="Genomic_DNA"/>
</dbReference>
<proteinExistence type="predicted"/>